<dbReference type="GO" id="GO:0006508">
    <property type="term" value="P:proteolysis"/>
    <property type="evidence" value="ECO:0007669"/>
    <property type="project" value="UniProtKB-KW"/>
</dbReference>
<evidence type="ECO:0000256" key="6">
    <source>
        <dbReference type="ARBA" id="ARBA00022833"/>
    </source>
</evidence>
<protein>
    <submittedName>
        <fullName evidence="14">M48 family metalloprotease</fullName>
        <ecNumber evidence="14">3.4.24.-</ecNumber>
    </submittedName>
</protein>
<accession>A0ABD5WA30</accession>
<keyword evidence="1" id="KW-1003">Cell membrane</keyword>
<feature type="transmembrane region" description="Helical" evidence="12">
    <location>
        <begin position="35"/>
        <end position="54"/>
    </location>
</feature>
<proteinExistence type="inferred from homology"/>
<dbReference type="EC" id="3.4.24.-" evidence="14"/>
<dbReference type="Gene3D" id="3.30.2010.10">
    <property type="entry name" value="Metalloproteases ('zincins'), catalytic domain"/>
    <property type="match status" value="1"/>
</dbReference>
<keyword evidence="9 12" id="KW-0472">Membrane</keyword>
<comment type="cofactor">
    <cofactor evidence="10">
        <name>Zn(2+)</name>
        <dbReference type="ChEBI" id="CHEBI:29105"/>
    </cofactor>
    <text evidence="10">Binds 1 zinc ion per subunit.</text>
</comment>
<evidence type="ECO:0000256" key="11">
    <source>
        <dbReference type="SAM" id="MobiDB-lite"/>
    </source>
</evidence>
<keyword evidence="5 10" id="KW-0378">Hydrolase</keyword>
<evidence type="ECO:0000256" key="9">
    <source>
        <dbReference type="ARBA" id="ARBA00023136"/>
    </source>
</evidence>
<reference evidence="14 15" key="1">
    <citation type="journal article" date="2019" name="Int. J. Syst. Evol. Microbiol.">
        <title>The Global Catalogue of Microorganisms (GCM) 10K type strain sequencing project: providing services to taxonomists for standard genome sequencing and annotation.</title>
        <authorList>
            <consortium name="The Broad Institute Genomics Platform"/>
            <consortium name="The Broad Institute Genome Sequencing Center for Infectious Disease"/>
            <person name="Wu L."/>
            <person name="Ma J."/>
        </authorList>
    </citation>
    <scope>NUCLEOTIDE SEQUENCE [LARGE SCALE GENOMIC DNA]</scope>
    <source>
        <strain evidence="14 15">DT31</strain>
    </source>
</reference>
<dbReference type="RefSeq" id="WP_390210429.1">
    <property type="nucleotide sequence ID" value="NZ_JBHTAH010000006.1"/>
</dbReference>
<dbReference type="Proteomes" id="UP001596461">
    <property type="component" value="Unassembled WGS sequence"/>
</dbReference>
<evidence type="ECO:0000256" key="2">
    <source>
        <dbReference type="ARBA" id="ARBA00022670"/>
    </source>
</evidence>
<comment type="caution">
    <text evidence="14">The sequence shown here is derived from an EMBL/GenBank/DDBJ whole genome shotgun (WGS) entry which is preliminary data.</text>
</comment>
<dbReference type="GO" id="GO:0046872">
    <property type="term" value="F:metal ion binding"/>
    <property type="evidence" value="ECO:0007669"/>
    <property type="project" value="UniProtKB-KW"/>
</dbReference>
<evidence type="ECO:0000256" key="10">
    <source>
        <dbReference type="RuleBase" id="RU003983"/>
    </source>
</evidence>
<evidence type="ECO:0000256" key="1">
    <source>
        <dbReference type="ARBA" id="ARBA00022475"/>
    </source>
</evidence>
<dbReference type="GO" id="GO:0008237">
    <property type="term" value="F:metallopeptidase activity"/>
    <property type="evidence" value="ECO:0007669"/>
    <property type="project" value="UniProtKB-KW"/>
</dbReference>
<dbReference type="Pfam" id="PF01435">
    <property type="entry name" value="Peptidase_M48"/>
    <property type="match status" value="1"/>
</dbReference>
<keyword evidence="3 12" id="KW-0812">Transmembrane</keyword>
<dbReference type="PANTHER" id="PTHR43221:SF2">
    <property type="entry name" value="PROTEASE HTPX HOMOLOG"/>
    <property type="match status" value="1"/>
</dbReference>
<organism evidence="14 15">
    <name type="scientific">Halobaculum lipolyticum</name>
    <dbReference type="NCBI Taxonomy" id="3032001"/>
    <lineage>
        <taxon>Archaea</taxon>
        <taxon>Methanobacteriati</taxon>
        <taxon>Methanobacteriota</taxon>
        <taxon>Stenosarchaea group</taxon>
        <taxon>Halobacteria</taxon>
        <taxon>Halobacteriales</taxon>
        <taxon>Haloferacaceae</taxon>
        <taxon>Halobaculum</taxon>
    </lineage>
</organism>
<keyword evidence="2 10" id="KW-0645">Protease</keyword>
<dbReference type="PANTHER" id="PTHR43221">
    <property type="entry name" value="PROTEASE HTPX"/>
    <property type="match status" value="1"/>
</dbReference>
<keyword evidence="6 10" id="KW-0862">Zinc</keyword>
<feature type="domain" description="Peptidase M48" evidence="13">
    <location>
        <begin position="78"/>
        <end position="357"/>
    </location>
</feature>
<dbReference type="AlphaFoldDB" id="A0ABD5WA30"/>
<keyword evidence="4" id="KW-0479">Metal-binding</keyword>
<keyword evidence="8 10" id="KW-0482">Metalloprotease</keyword>
<name>A0ABD5WA30_9EURY</name>
<feature type="transmembrane region" description="Helical" evidence="12">
    <location>
        <begin position="214"/>
        <end position="240"/>
    </location>
</feature>
<evidence type="ECO:0000256" key="8">
    <source>
        <dbReference type="ARBA" id="ARBA00023049"/>
    </source>
</evidence>
<dbReference type="InterPro" id="IPR050083">
    <property type="entry name" value="HtpX_protease"/>
</dbReference>
<evidence type="ECO:0000256" key="12">
    <source>
        <dbReference type="SAM" id="Phobius"/>
    </source>
</evidence>
<evidence type="ECO:0000256" key="7">
    <source>
        <dbReference type="ARBA" id="ARBA00022989"/>
    </source>
</evidence>
<keyword evidence="7 12" id="KW-1133">Transmembrane helix</keyword>
<evidence type="ECO:0000313" key="14">
    <source>
        <dbReference type="EMBL" id="MFC7069866.1"/>
    </source>
</evidence>
<evidence type="ECO:0000256" key="3">
    <source>
        <dbReference type="ARBA" id="ARBA00022692"/>
    </source>
</evidence>
<evidence type="ECO:0000256" key="4">
    <source>
        <dbReference type="ARBA" id="ARBA00022723"/>
    </source>
</evidence>
<sequence>MVDRSLALHTAATGFATLLFTGAFALAAAALVAPWLSVSPFLLAIPIVAIALVAQVRYVSRDLLAGTGARVVGRDEYPELHGRLDRLARGLDTTAPRLAVVDSGTPNSCSVAGAGTDTVVVSTGLLDACEDDELDAVLAHELAHLHNRDATVLTAAAFLPALVNGDYSLWRDLGLDDAPGARALVALVGGVALYALAAPSLPGTPGSATSLGSFVAAAVAVLLLGGVVLGVLATPVVFLARSLSRTREFVADHAVARLTGSPATLAALLERLSDAPAAPTADARGAARPSGGTERAPGLHGLCFLPGGFGDDGADGVGAGRDDRDDSDDADDGGFAVRVETRSHPTAADRVARLRDLAAAMERGED</sequence>
<feature type="region of interest" description="Disordered" evidence="11">
    <location>
        <begin position="314"/>
        <end position="347"/>
    </location>
</feature>
<feature type="transmembrane region" description="Helical" evidence="12">
    <location>
        <begin position="183"/>
        <end position="202"/>
    </location>
</feature>
<comment type="similarity">
    <text evidence="10">Belongs to the peptidase M48 family.</text>
</comment>
<feature type="compositionally biased region" description="Low complexity" evidence="11">
    <location>
        <begin position="278"/>
        <end position="289"/>
    </location>
</feature>
<gene>
    <name evidence="14" type="ORF">ACFQL9_09455</name>
</gene>
<feature type="region of interest" description="Disordered" evidence="11">
    <location>
        <begin position="278"/>
        <end position="297"/>
    </location>
</feature>
<evidence type="ECO:0000313" key="15">
    <source>
        <dbReference type="Proteomes" id="UP001596461"/>
    </source>
</evidence>
<evidence type="ECO:0000259" key="13">
    <source>
        <dbReference type="Pfam" id="PF01435"/>
    </source>
</evidence>
<dbReference type="InterPro" id="IPR001915">
    <property type="entry name" value="Peptidase_M48"/>
</dbReference>
<dbReference type="EMBL" id="JBHTAH010000006">
    <property type="protein sequence ID" value="MFC7069866.1"/>
    <property type="molecule type" value="Genomic_DNA"/>
</dbReference>
<evidence type="ECO:0000256" key="5">
    <source>
        <dbReference type="ARBA" id="ARBA00022801"/>
    </source>
</evidence>
<keyword evidence="15" id="KW-1185">Reference proteome</keyword>